<accession>A0A4R5CBY7</accession>
<comment type="caution">
    <text evidence="1">The sequence shown here is derived from an EMBL/GenBank/DDBJ whole genome shotgun (WGS) entry which is preliminary data.</text>
</comment>
<organism evidence="1 2">
    <name type="scientific">Actinomadura rubrisoli</name>
    <dbReference type="NCBI Taxonomy" id="2530368"/>
    <lineage>
        <taxon>Bacteria</taxon>
        <taxon>Bacillati</taxon>
        <taxon>Actinomycetota</taxon>
        <taxon>Actinomycetes</taxon>
        <taxon>Streptosporangiales</taxon>
        <taxon>Thermomonosporaceae</taxon>
        <taxon>Actinomadura</taxon>
    </lineage>
</organism>
<protein>
    <submittedName>
        <fullName evidence="1">Uncharacterized protein</fullName>
    </submittedName>
</protein>
<gene>
    <name evidence="1" type="ORF">E1298_06635</name>
</gene>
<sequence>MDLSRRPSNALAALIFCCLAALCGIMAVAWEESPKAEAGTTVPPAPEPGAASPETVAWATVAADPPGDPAQGRPNQQWLDVVNSRDCEAMPSLTVKGDAPGQVVYGGLAQACLAVTRNQAGAWGQAAHALANVQKAPASCTDDFAYRLLRDLVLAHLRQPDRQPVVTSPKNPHVC</sequence>
<evidence type="ECO:0000313" key="2">
    <source>
        <dbReference type="Proteomes" id="UP000294513"/>
    </source>
</evidence>
<name>A0A4R5CBY7_9ACTN</name>
<dbReference type="OrthoDB" id="9993099at2"/>
<evidence type="ECO:0000313" key="1">
    <source>
        <dbReference type="EMBL" id="TDD94654.1"/>
    </source>
</evidence>
<dbReference type="Proteomes" id="UP000294513">
    <property type="component" value="Unassembled WGS sequence"/>
</dbReference>
<dbReference type="AlphaFoldDB" id="A0A4R5CBY7"/>
<proteinExistence type="predicted"/>
<dbReference type="EMBL" id="SMKU01000018">
    <property type="protein sequence ID" value="TDD94654.1"/>
    <property type="molecule type" value="Genomic_DNA"/>
</dbReference>
<dbReference type="RefSeq" id="WP_131890014.1">
    <property type="nucleotide sequence ID" value="NZ_SMKU01000018.1"/>
</dbReference>
<keyword evidence="2" id="KW-1185">Reference proteome</keyword>
<reference evidence="1 2" key="1">
    <citation type="submission" date="2019-03" db="EMBL/GenBank/DDBJ databases">
        <title>Draft genome sequences of novel Actinobacteria.</title>
        <authorList>
            <person name="Sahin N."/>
            <person name="Ay H."/>
            <person name="Saygin H."/>
        </authorList>
    </citation>
    <scope>NUCLEOTIDE SEQUENCE [LARGE SCALE GENOMIC DNA]</scope>
    <source>
        <strain evidence="1 2">H3C3</strain>
    </source>
</reference>